<protein>
    <submittedName>
        <fullName evidence="1">Uncharacterized protein</fullName>
    </submittedName>
</protein>
<sequence length="384" mass="43155">MLYGDMPRGVLNAVLHAQSASVSFTDQSLLLLWTVFSNILFSSLLDTSTCPLPGALPSTTEANPRDVKAITLRSGKTLEAVQEPTPEGEKEAEKAPKDTPEERPKPQESMEKPRSKLFPDNPPPYKPPLPFPNRFRKQKLEKQFAKFLEVFKKLHINIPFAEALEQMPSYVKFMKDILSRKLQDYETIALTEECSAILQKKLPQKLEDPGSFTIPCVIGQEYFSKALCHLGASINLMLLSVYKKLNIGEAKPTTVSLQLADRSIKYPRGDPYHPGKTILSNLESLIDVQKGNLTLRVQEEEVTFDILKALKYPADEEACFRVDLIEQYVQEVEQNSKFSEPLEACLAGMTPEEDTNIEECIQQLEATPPVFIKKLAEALGKQVD</sequence>
<reference evidence="1 2" key="1">
    <citation type="journal article" date="2022" name="DNA Res.">
        <title>Chromosomal-level genome assembly of the orchid tree Bauhinia variegata (Leguminosae; Cercidoideae) supports the allotetraploid origin hypothesis of Bauhinia.</title>
        <authorList>
            <person name="Zhong Y."/>
            <person name="Chen Y."/>
            <person name="Zheng D."/>
            <person name="Pang J."/>
            <person name="Liu Y."/>
            <person name="Luo S."/>
            <person name="Meng S."/>
            <person name="Qian L."/>
            <person name="Wei D."/>
            <person name="Dai S."/>
            <person name="Zhou R."/>
        </authorList>
    </citation>
    <scope>NUCLEOTIDE SEQUENCE [LARGE SCALE GENOMIC DNA]</scope>
    <source>
        <strain evidence="1">BV-YZ2020</strain>
    </source>
</reference>
<accession>A0ACB9LX00</accession>
<keyword evidence="2" id="KW-1185">Reference proteome</keyword>
<dbReference type="EMBL" id="CM039435">
    <property type="protein sequence ID" value="KAI4315930.1"/>
    <property type="molecule type" value="Genomic_DNA"/>
</dbReference>
<organism evidence="1 2">
    <name type="scientific">Bauhinia variegata</name>
    <name type="common">Purple orchid tree</name>
    <name type="synonym">Phanera variegata</name>
    <dbReference type="NCBI Taxonomy" id="167791"/>
    <lineage>
        <taxon>Eukaryota</taxon>
        <taxon>Viridiplantae</taxon>
        <taxon>Streptophyta</taxon>
        <taxon>Embryophyta</taxon>
        <taxon>Tracheophyta</taxon>
        <taxon>Spermatophyta</taxon>
        <taxon>Magnoliopsida</taxon>
        <taxon>eudicotyledons</taxon>
        <taxon>Gunneridae</taxon>
        <taxon>Pentapetalae</taxon>
        <taxon>rosids</taxon>
        <taxon>fabids</taxon>
        <taxon>Fabales</taxon>
        <taxon>Fabaceae</taxon>
        <taxon>Cercidoideae</taxon>
        <taxon>Cercideae</taxon>
        <taxon>Bauhiniinae</taxon>
        <taxon>Bauhinia</taxon>
    </lineage>
</organism>
<name>A0ACB9LX00_BAUVA</name>
<proteinExistence type="predicted"/>
<comment type="caution">
    <text evidence="1">The sequence shown here is derived from an EMBL/GenBank/DDBJ whole genome shotgun (WGS) entry which is preliminary data.</text>
</comment>
<evidence type="ECO:0000313" key="1">
    <source>
        <dbReference type="EMBL" id="KAI4315930.1"/>
    </source>
</evidence>
<evidence type="ECO:0000313" key="2">
    <source>
        <dbReference type="Proteomes" id="UP000828941"/>
    </source>
</evidence>
<dbReference type="Proteomes" id="UP000828941">
    <property type="component" value="Chromosome 10"/>
</dbReference>
<gene>
    <name evidence="1" type="ORF">L6164_023958</name>
</gene>